<name>A0A4R0R4Z4_9APHY</name>
<reference evidence="1 2" key="1">
    <citation type="submission" date="2018-11" db="EMBL/GenBank/DDBJ databases">
        <title>Genome assembly of Steccherinum ochraceum LE-BIN_3174, the white-rot fungus of the Steccherinaceae family (The Residual Polyporoid clade, Polyporales, Basidiomycota).</title>
        <authorList>
            <person name="Fedorova T.V."/>
            <person name="Glazunova O.A."/>
            <person name="Landesman E.O."/>
            <person name="Moiseenko K.V."/>
            <person name="Psurtseva N.V."/>
            <person name="Savinova O.S."/>
            <person name="Shakhova N.V."/>
            <person name="Tyazhelova T.V."/>
            <person name="Vasina D.V."/>
        </authorList>
    </citation>
    <scope>NUCLEOTIDE SEQUENCE [LARGE SCALE GENOMIC DNA]</scope>
    <source>
        <strain evidence="1 2">LE-BIN_3174</strain>
    </source>
</reference>
<evidence type="ECO:0000313" key="1">
    <source>
        <dbReference type="EMBL" id="TCD62421.1"/>
    </source>
</evidence>
<accession>A0A4R0R4Z4</accession>
<comment type="caution">
    <text evidence="1">The sequence shown here is derived from an EMBL/GenBank/DDBJ whole genome shotgun (WGS) entry which is preliminary data.</text>
</comment>
<dbReference type="Proteomes" id="UP000292702">
    <property type="component" value="Unassembled WGS sequence"/>
</dbReference>
<protein>
    <submittedName>
        <fullName evidence="1">Uncharacterized protein</fullName>
    </submittedName>
</protein>
<gene>
    <name evidence="1" type="ORF">EIP91_006924</name>
</gene>
<evidence type="ECO:0000313" key="2">
    <source>
        <dbReference type="Proteomes" id="UP000292702"/>
    </source>
</evidence>
<dbReference type="AlphaFoldDB" id="A0A4R0R4Z4"/>
<proteinExistence type="predicted"/>
<organism evidence="1 2">
    <name type="scientific">Steccherinum ochraceum</name>
    <dbReference type="NCBI Taxonomy" id="92696"/>
    <lineage>
        <taxon>Eukaryota</taxon>
        <taxon>Fungi</taxon>
        <taxon>Dikarya</taxon>
        <taxon>Basidiomycota</taxon>
        <taxon>Agaricomycotina</taxon>
        <taxon>Agaricomycetes</taxon>
        <taxon>Polyporales</taxon>
        <taxon>Steccherinaceae</taxon>
        <taxon>Steccherinum</taxon>
    </lineage>
</organism>
<sequence length="132" mass="14618">MLDETQLLNFFKTVVIVGTGIHEPKLICLTSILSDGEYRDDLRMLRQDLQVLDPSSENNTGGMTSEQTDEIENIGIGSEPTVSRLSAIYLLPLTLEAPSPDKCSLQVVPRCLNGYLKLCLRTFPACWSTLTV</sequence>
<dbReference type="EMBL" id="RWJN01000374">
    <property type="protein sequence ID" value="TCD62421.1"/>
    <property type="molecule type" value="Genomic_DNA"/>
</dbReference>
<keyword evidence="2" id="KW-1185">Reference proteome</keyword>